<keyword evidence="3 6" id="KW-1133">Transmembrane helix</keyword>
<protein>
    <recommendedName>
        <fullName evidence="6">Transport permease protein</fullName>
    </recommendedName>
</protein>
<proteinExistence type="inferred from homology"/>
<evidence type="ECO:0000256" key="2">
    <source>
        <dbReference type="ARBA" id="ARBA00022692"/>
    </source>
</evidence>
<dbReference type="RefSeq" id="WP_093173433.1">
    <property type="nucleotide sequence ID" value="NZ_FNCN01000027.1"/>
</dbReference>
<evidence type="ECO:0000313" key="9">
    <source>
        <dbReference type="Proteomes" id="UP000198923"/>
    </source>
</evidence>
<feature type="transmembrane region" description="Helical" evidence="6">
    <location>
        <begin position="43"/>
        <end position="64"/>
    </location>
</feature>
<feature type="transmembrane region" description="Helical" evidence="6">
    <location>
        <begin position="120"/>
        <end position="145"/>
    </location>
</feature>
<feature type="transmembrane region" description="Helical" evidence="6">
    <location>
        <begin position="76"/>
        <end position="99"/>
    </location>
</feature>
<evidence type="ECO:0000259" key="7">
    <source>
        <dbReference type="PROSITE" id="PS51012"/>
    </source>
</evidence>
<name>A0A1G8GJ08_9ACTN</name>
<dbReference type="Pfam" id="PF01061">
    <property type="entry name" value="ABC2_membrane"/>
    <property type="match status" value="1"/>
</dbReference>
<dbReference type="PROSITE" id="PS51012">
    <property type="entry name" value="ABC_TM2"/>
    <property type="match status" value="1"/>
</dbReference>
<keyword evidence="9" id="KW-1185">Reference proteome</keyword>
<dbReference type="PRINTS" id="PR00164">
    <property type="entry name" value="ABC2TRNSPORT"/>
</dbReference>
<dbReference type="PANTHER" id="PTHR43229:SF2">
    <property type="entry name" value="NODULATION PROTEIN J"/>
    <property type="match status" value="1"/>
</dbReference>
<dbReference type="GO" id="GO:0043190">
    <property type="term" value="C:ATP-binding cassette (ABC) transporter complex"/>
    <property type="evidence" value="ECO:0007669"/>
    <property type="project" value="InterPro"/>
</dbReference>
<dbReference type="PANTHER" id="PTHR43229">
    <property type="entry name" value="NODULATION PROTEIN J"/>
    <property type="match status" value="1"/>
</dbReference>
<reference evidence="8 9" key="1">
    <citation type="submission" date="2016-10" db="EMBL/GenBank/DDBJ databases">
        <authorList>
            <person name="de Groot N.N."/>
        </authorList>
    </citation>
    <scope>NUCLEOTIDE SEQUENCE [LARGE SCALE GENOMIC DNA]</scope>
    <source>
        <strain evidence="8 9">CPCC 201354</strain>
    </source>
</reference>
<keyword evidence="2 6" id="KW-0812">Transmembrane</keyword>
<evidence type="ECO:0000256" key="4">
    <source>
        <dbReference type="ARBA" id="ARBA00023136"/>
    </source>
</evidence>
<feature type="domain" description="ABC transmembrane type-2" evidence="7">
    <location>
        <begin position="40"/>
        <end position="285"/>
    </location>
</feature>
<dbReference type="InterPro" id="IPR013525">
    <property type="entry name" value="ABC2_TM"/>
</dbReference>
<evidence type="ECO:0000256" key="6">
    <source>
        <dbReference type="RuleBase" id="RU361157"/>
    </source>
</evidence>
<evidence type="ECO:0000256" key="5">
    <source>
        <dbReference type="ARBA" id="ARBA00023251"/>
    </source>
</evidence>
<dbReference type="GO" id="GO:0046677">
    <property type="term" value="P:response to antibiotic"/>
    <property type="evidence" value="ECO:0007669"/>
    <property type="project" value="UniProtKB-KW"/>
</dbReference>
<keyword evidence="6" id="KW-1003">Cell membrane</keyword>
<feature type="transmembrane region" description="Helical" evidence="6">
    <location>
        <begin position="157"/>
        <end position="179"/>
    </location>
</feature>
<dbReference type="STRING" id="504805.SAMN05421505_12767"/>
<dbReference type="EMBL" id="FNCN01000027">
    <property type="protein sequence ID" value="SDH94343.1"/>
    <property type="molecule type" value="Genomic_DNA"/>
</dbReference>
<accession>A0A1G8GJ08</accession>
<dbReference type="Proteomes" id="UP000198923">
    <property type="component" value="Unassembled WGS sequence"/>
</dbReference>
<comment type="subcellular location">
    <subcellularLocation>
        <location evidence="6">Cell membrane</location>
        <topology evidence="6">Multi-pass membrane protein</topology>
    </subcellularLocation>
    <subcellularLocation>
        <location evidence="1">Membrane</location>
        <topology evidence="1">Multi-pass membrane protein</topology>
    </subcellularLocation>
</comment>
<organism evidence="8 9">
    <name type="scientific">Sinosporangium album</name>
    <dbReference type="NCBI Taxonomy" id="504805"/>
    <lineage>
        <taxon>Bacteria</taxon>
        <taxon>Bacillati</taxon>
        <taxon>Actinomycetota</taxon>
        <taxon>Actinomycetes</taxon>
        <taxon>Streptosporangiales</taxon>
        <taxon>Streptosporangiaceae</taxon>
        <taxon>Sinosporangium</taxon>
    </lineage>
</organism>
<dbReference type="GO" id="GO:0140359">
    <property type="term" value="F:ABC-type transporter activity"/>
    <property type="evidence" value="ECO:0007669"/>
    <property type="project" value="InterPro"/>
</dbReference>
<keyword evidence="4 6" id="KW-0472">Membrane</keyword>
<evidence type="ECO:0000256" key="3">
    <source>
        <dbReference type="ARBA" id="ARBA00022989"/>
    </source>
</evidence>
<sequence length="286" mass="30139">MTTTREIAGVHVPLSGVRHNARAVKVVLQRECIRFTHDVGRAVSMLFQALLWLFVIGGGFGSLLPAVPGGVALETVVFPGVLAMTVIVTSMSSASSIVWDREFGFLREMLVAPISRTALVTGKVLAGALLSCAQGVVLLALAGLAGVPYAPLLLLELAALMFLAAFAVSAFGVMLAAGVKQLESYMGVSQLAIMPMVFLSGALFPVGNLPAWLGFLTLVNPLTYTVDPMRQAVFRYVDAPADVEALVNPGVAWFGWTVPVWAEALLVAGAGLAFLGLATARFRRIA</sequence>
<evidence type="ECO:0000256" key="1">
    <source>
        <dbReference type="ARBA" id="ARBA00004141"/>
    </source>
</evidence>
<dbReference type="InterPro" id="IPR000412">
    <property type="entry name" value="ABC_2_transport"/>
</dbReference>
<dbReference type="PIRSF" id="PIRSF006648">
    <property type="entry name" value="DrrB"/>
    <property type="match status" value="1"/>
</dbReference>
<keyword evidence="6" id="KW-0813">Transport</keyword>
<dbReference type="OrthoDB" id="9255971at2"/>
<comment type="similarity">
    <text evidence="6">Belongs to the ABC-2 integral membrane protein family.</text>
</comment>
<evidence type="ECO:0000313" key="8">
    <source>
        <dbReference type="EMBL" id="SDH94343.1"/>
    </source>
</evidence>
<keyword evidence="5" id="KW-0046">Antibiotic resistance</keyword>
<feature type="transmembrane region" description="Helical" evidence="6">
    <location>
        <begin position="260"/>
        <end position="280"/>
    </location>
</feature>
<feature type="transmembrane region" description="Helical" evidence="6">
    <location>
        <begin position="191"/>
        <end position="213"/>
    </location>
</feature>
<dbReference type="AlphaFoldDB" id="A0A1G8GJ08"/>
<gene>
    <name evidence="8" type="ORF">SAMN05421505_12767</name>
</gene>
<dbReference type="InterPro" id="IPR051784">
    <property type="entry name" value="Nod_factor_ABC_transporter"/>
</dbReference>
<dbReference type="InterPro" id="IPR047817">
    <property type="entry name" value="ABC2_TM_bact-type"/>
</dbReference>